<feature type="transmembrane region" description="Helical" evidence="8">
    <location>
        <begin position="500"/>
        <end position="523"/>
    </location>
</feature>
<feature type="transmembrane region" description="Helical" evidence="8">
    <location>
        <begin position="273"/>
        <end position="292"/>
    </location>
</feature>
<keyword evidence="4 8" id="KW-1133">Transmembrane helix</keyword>
<evidence type="ECO:0000256" key="1">
    <source>
        <dbReference type="ARBA" id="ARBA00004141"/>
    </source>
</evidence>
<dbReference type="VEuPathDB" id="FungiDB:BTJ68_04074"/>
<comment type="caution">
    <text evidence="9">The sequence shown here is derived from an EMBL/GenBank/DDBJ whole genome shotgun (WGS) entry which is preliminary data.</text>
</comment>
<organism evidence="9 10">
    <name type="scientific">Hortaea werneckii</name>
    <name type="common">Black yeast</name>
    <name type="synonym">Cladosporium werneckii</name>
    <dbReference type="NCBI Taxonomy" id="91943"/>
    <lineage>
        <taxon>Eukaryota</taxon>
        <taxon>Fungi</taxon>
        <taxon>Dikarya</taxon>
        <taxon>Ascomycota</taxon>
        <taxon>Pezizomycotina</taxon>
        <taxon>Dothideomycetes</taxon>
        <taxon>Dothideomycetidae</taxon>
        <taxon>Mycosphaerellales</taxon>
        <taxon>Teratosphaeriaceae</taxon>
        <taxon>Hortaea</taxon>
    </lineage>
</organism>
<feature type="transmembrane region" description="Helical" evidence="8">
    <location>
        <begin position="468"/>
        <end position="488"/>
    </location>
</feature>
<evidence type="ECO:0000256" key="3">
    <source>
        <dbReference type="ARBA" id="ARBA00022692"/>
    </source>
</evidence>
<keyword evidence="3 8" id="KW-0812">Transmembrane</keyword>
<dbReference type="InterPro" id="IPR004299">
    <property type="entry name" value="MBOAT_fam"/>
</dbReference>
<gene>
    <name evidence="9" type="ORF">D0869_07231</name>
</gene>
<dbReference type="GO" id="GO:0047184">
    <property type="term" value="F:1-acylglycerophosphocholine O-acyltransferase activity"/>
    <property type="evidence" value="ECO:0007669"/>
    <property type="project" value="TreeGrafter"/>
</dbReference>
<feature type="compositionally biased region" description="Basic and acidic residues" evidence="7">
    <location>
        <begin position="534"/>
        <end position="544"/>
    </location>
</feature>
<proteinExistence type="predicted"/>
<evidence type="ECO:0000256" key="8">
    <source>
        <dbReference type="SAM" id="Phobius"/>
    </source>
</evidence>
<evidence type="ECO:0000313" key="10">
    <source>
        <dbReference type="Proteomes" id="UP000281245"/>
    </source>
</evidence>
<keyword evidence="6" id="KW-0012">Acyltransferase</keyword>
<evidence type="ECO:0000256" key="5">
    <source>
        <dbReference type="ARBA" id="ARBA00023136"/>
    </source>
</evidence>
<keyword evidence="2" id="KW-0808">Transferase</keyword>
<dbReference type="EMBL" id="QWIJ01000571">
    <property type="protein sequence ID" value="RMX80875.1"/>
    <property type="molecule type" value="Genomic_DNA"/>
</dbReference>
<accession>A0A3M6WQN4</accession>
<sequence>YGLDLSCYEQAHEALLALSYLNSVGPRILAWLVSTYEPGLTAKGATMLPYINTPFELLATSLGASTDEVKLITSFLLSYPLAGILKRLPDDKPWLKNVYNISIAVFYLVGLFDLWSGLALIIFDAVVTYAIAAYIHGPYMPWIGFVFLMGHMSVSHIYRHMAADPSGVDITGAQMVMVMKLSAFCWTVFDGRQNSDHLNDDQKDRMLKELPDPLDYAGFVAFFPSLMAGPAFDFVDYHRWLNTSMFDLPPGTDPVRAPPTRKKRRIPRSGTPAMLKMATGILWILVFLQLGGYFNQQVVLSHKYVEMSILMRVVHLYMLSFVTRMKYYGVWTLTEGACILSGIGYKGLNPKTGKPDWGRLTNIKPTGVELAQNSHAYLGNWNINTNHWLRNCVYLRVTPRGKKPGFRSSMATFVTSAFWHGFEPGYYLSFVLASFMQNVAKNSRRLLRPFFMTPDGTKPLPRKRYYDIATWFITQLTFSFTTAPFILLSVHDSLAVWARNYFFCPIGVALCSLFLASPGKAWLAKKVKARQTKRPTESMKRSESMESLEGATLGVPNEPGKEFDEMVDEVMEEVKKRRGGKGVPEGPELRKQVEEALHRTTSEGGWAPGLQKKSE</sequence>
<feature type="region of interest" description="Disordered" evidence="7">
    <location>
        <begin position="574"/>
        <end position="615"/>
    </location>
</feature>
<reference evidence="9 10" key="1">
    <citation type="journal article" date="2018" name="BMC Genomics">
        <title>Genomic evidence for intraspecific hybridization in a clonal and extremely halotolerant yeast.</title>
        <authorList>
            <person name="Gostincar C."/>
            <person name="Stajich J.E."/>
            <person name="Zupancic J."/>
            <person name="Zalar P."/>
            <person name="Gunde-Cimerman N."/>
        </authorList>
    </citation>
    <scope>NUCLEOTIDE SEQUENCE [LARGE SCALE GENOMIC DNA]</scope>
    <source>
        <strain evidence="9 10">EXF-6656</strain>
    </source>
</reference>
<feature type="non-terminal residue" evidence="9">
    <location>
        <position position="1"/>
    </location>
</feature>
<dbReference type="GO" id="GO:0016020">
    <property type="term" value="C:membrane"/>
    <property type="evidence" value="ECO:0007669"/>
    <property type="project" value="UniProtKB-SubCell"/>
</dbReference>
<evidence type="ECO:0000256" key="4">
    <source>
        <dbReference type="ARBA" id="ARBA00022989"/>
    </source>
</evidence>
<dbReference type="OrthoDB" id="286734at2759"/>
<dbReference type="Proteomes" id="UP000281245">
    <property type="component" value="Unassembled WGS sequence"/>
</dbReference>
<keyword evidence="5 8" id="KW-0472">Membrane</keyword>
<evidence type="ECO:0000313" key="9">
    <source>
        <dbReference type="EMBL" id="RMX80875.1"/>
    </source>
</evidence>
<dbReference type="GO" id="GO:0030258">
    <property type="term" value="P:lipid modification"/>
    <property type="evidence" value="ECO:0007669"/>
    <property type="project" value="TreeGrafter"/>
</dbReference>
<dbReference type="GO" id="GO:0005783">
    <property type="term" value="C:endoplasmic reticulum"/>
    <property type="evidence" value="ECO:0007669"/>
    <property type="project" value="TreeGrafter"/>
</dbReference>
<dbReference type="InterPro" id="IPR049941">
    <property type="entry name" value="LPLAT_7/PORCN-like"/>
</dbReference>
<evidence type="ECO:0000256" key="6">
    <source>
        <dbReference type="ARBA" id="ARBA00023315"/>
    </source>
</evidence>
<feature type="transmembrane region" description="Helical" evidence="8">
    <location>
        <begin position="105"/>
        <end position="133"/>
    </location>
</feature>
<evidence type="ECO:0000256" key="7">
    <source>
        <dbReference type="SAM" id="MobiDB-lite"/>
    </source>
</evidence>
<evidence type="ECO:0000256" key="2">
    <source>
        <dbReference type="ARBA" id="ARBA00022679"/>
    </source>
</evidence>
<protein>
    <submittedName>
        <fullName evidence="9">Uncharacterized protein</fullName>
    </submittedName>
</protein>
<comment type="subcellular location">
    <subcellularLocation>
        <location evidence="1">Membrane</location>
        <topology evidence="1">Multi-pass membrane protein</topology>
    </subcellularLocation>
</comment>
<dbReference type="GO" id="GO:0003841">
    <property type="term" value="F:1-acylglycerol-3-phosphate O-acyltransferase activity"/>
    <property type="evidence" value="ECO:0007669"/>
    <property type="project" value="TreeGrafter"/>
</dbReference>
<dbReference type="PANTHER" id="PTHR13906">
    <property type="entry name" value="PORCUPINE"/>
    <property type="match status" value="1"/>
</dbReference>
<dbReference type="GO" id="GO:0046474">
    <property type="term" value="P:glycerophospholipid biosynthetic process"/>
    <property type="evidence" value="ECO:0007669"/>
    <property type="project" value="TreeGrafter"/>
</dbReference>
<dbReference type="Pfam" id="PF03062">
    <property type="entry name" value="MBOAT"/>
    <property type="match status" value="1"/>
</dbReference>
<dbReference type="AlphaFoldDB" id="A0A3M6WQN4"/>
<feature type="region of interest" description="Disordered" evidence="7">
    <location>
        <begin position="532"/>
        <end position="561"/>
    </location>
</feature>
<feature type="compositionally biased region" description="Basic and acidic residues" evidence="7">
    <location>
        <begin position="587"/>
        <end position="601"/>
    </location>
</feature>
<name>A0A3M6WQN4_HORWE</name>
<dbReference type="PANTHER" id="PTHR13906:SF4">
    <property type="entry name" value="LYSOPHOSPHOLIPID ACYLTRANSFERASE 6"/>
    <property type="match status" value="1"/>
</dbReference>